<dbReference type="EMBL" id="NDIQ01000022">
    <property type="protein sequence ID" value="PRT56327.1"/>
    <property type="molecule type" value="Genomic_DNA"/>
</dbReference>
<dbReference type="PANTHER" id="PTHR48069:SF3">
    <property type="entry name" value="DIHYDROFOLATE REDUCTASE"/>
    <property type="match status" value="1"/>
</dbReference>
<evidence type="ECO:0000256" key="4">
    <source>
        <dbReference type="ARBA" id="ARBA00022563"/>
    </source>
</evidence>
<dbReference type="GO" id="GO:0046452">
    <property type="term" value="P:dihydrofolate metabolic process"/>
    <property type="evidence" value="ECO:0007669"/>
    <property type="project" value="TreeGrafter"/>
</dbReference>
<dbReference type="STRING" id="45607.A0A2T0FMY0"/>
<dbReference type="OrthoDB" id="414698at2759"/>
<dbReference type="GO" id="GO:0046654">
    <property type="term" value="P:tetrahydrofolate biosynthetic process"/>
    <property type="evidence" value="ECO:0007669"/>
    <property type="project" value="UniProtKB-UniPathway"/>
</dbReference>
<dbReference type="GO" id="GO:0005739">
    <property type="term" value="C:mitochondrion"/>
    <property type="evidence" value="ECO:0007669"/>
    <property type="project" value="TreeGrafter"/>
</dbReference>
<dbReference type="RefSeq" id="XP_024666272.1">
    <property type="nucleotide sequence ID" value="XM_024810504.1"/>
</dbReference>
<dbReference type="PANTHER" id="PTHR48069">
    <property type="entry name" value="DIHYDROFOLATE REDUCTASE"/>
    <property type="match status" value="1"/>
</dbReference>
<evidence type="ECO:0000256" key="2">
    <source>
        <dbReference type="ARBA" id="ARBA00012856"/>
    </source>
</evidence>
<evidence type="ECO:0000313" key="10">
    <source>
        <dbReference type="Proteomes" id="UP000238350"/>
    </source>
</evidence>
<keyword evidence="10" id="KW-1185">Reference proteome</keyword>
<dbReference type="GeneID" id="36517695"/>
<gene>
    <name evidence="9" type="ORF">B9G98_03947</name>
</gene>
<evidence type="ECO:0000256" key="7">
    <source>
        <dbReference type="RuleBase" id="RU004474"/>
    </source>
</evidence>
<dbReference type="PRINTS" id="PR00070">
    <property type="entry name" value="DHFR"/>
</dbReference>
<dbReference type="GO" id="GO:0050661">
    <property type="term" value="F:NADP binding"/>
    <property type="evidence" value="ECO:0007669"/>
    <property type="project" value="InterPro"/>
</dbReference>
<evidence type="ECO:0000259" key="8">
    <source>
        <dbReference type="PROSITE" id="PS51330"/>
    </source>
</evidence>
<dbReference type="InterPro" id="IPR001796">
    <property type="entry name" value="DHFR_dom"/>
</dbReference>
<reference evidence="9 10" key="1">
    <citation type="submission" date="2017-04" db="EMBL/GenBank/DDBJ databases">
        <title>Genome sequencing of [Candida] sorbophila.</title>
        <authorList>
            <person name="Ahn J.O."/>
        </authorList>
    </citation>
    <scope>NUCLEOTIDE SEQUENCE [LARGE SCALE GENOMIC DNA]</scope>
    <source>
        <strain evidence="9 10">DS02</strain>
    </source>
</reference>
<dbReference type="UniPathway" id="UPA00077">
    <property type="reaction ID" value="UER00158"/>
</dbReference>
<comment type="similarity">
    <text evidence="7">Belongs to the dihydrofolate reductase family.</text>
</comment>
<name>A0A2T0FMY0_9ASCO</name>
<evidence type="ECO:0000256" key="3">
    <source>
        <dbReference type="ARBA" id="ARBA00018886"/>
    </source>
</evidence>
<dbReference type="GO" id="GO:0004146">
    <property type="term" value="F:dihydrofolate reductase activity"/>
    <property type="evidence" value="ECO:0007669"/>
    <property type="project" value="UniProtKB-EC"/>
</dbReference>
<keyword evidence="6" id="KW-0560">Oxidoreductase</keyword>
<sequence length="194" mass="22069">MRMDSGVTLVLAATYPGFGIGRAGSLPWRLKNEMKFFRQVTDGGVVIMGRKTWESIPLRFRPLQNRVNVIVSRNPDFELPDGVLFANSYEQALEKASTLKKKMFVIGGGQLYAAALEHPATNLILMTQIHDPDNTFKCDTFFNFPAEEWTRETEDQLRRTLRPLTINATVCKEVGVSYEYTLWSRKPSSTNEED</sequence>
<dbReference type="InterPro" id="IPR024072">
    <property type="entry name" value="DHFR-like_dom_sf"/>
</dbReference>
<evidence type="ECO:0000256" key="5">
    <source>
        <dbReference type="ARBA" id="ARBA00022857"/>
    </source>
</evidence>
<proteinExistence type="inferred from homology"/>
<feature type="domain" description="DHFR" evidence="8">
    <location>
        <begin position="6"/>
        <end position="185"/>
    </location>
</feature>
<dbReference type="EC" id="1.5.1.3" evidence="2"/>
<keyword evidence="5" id="KW-0521">NADP</keyword>
<evidence type="ECO:0000313" key="9">
    <source>
        <dbReference type="EMBL" id="PRT56327.1"/>
    </source>
</evidence>
<dbReference type="PROSITE" id="PS00075">
    <property type="entry name" value="DHFR_1"/>
    <property type="match status" value="1"/>
</dbReference>
<dbReference type="Pfam" id="PF00186">
    <property type="entry name" value="DHFR_1"/>
    <property type="match status" value="1"/>
</dbReference>
<accession>A0A2T0FMY0</accession>
<dbReference type="InterPro" id="IPR012259">
    <property type="entry name" value="DHFR"/>
</dbReference>
<dbReference type="GO" id="GO:0006730">
    <property type="term" value="P:one-carbon metabolic process"/>
    <property type="evidence" value="ECO:0007669"/>
    <property type="project" value="UniProtKB-KW"/>
</dbReference>
<comment type="pathway">
    <text evidence="1">Cofactor biosynthesis; tetrahydrofolate biosynthesis; 5,6,7,8-tetrahydrofolate from 7,8-dihydrofolate: step 1/1.</text>
</comment>
<dbReference type="GO" id="GO:0046655">
    <property type="term" value="P:folic acid metabolic process"/>
    <property type="evidence" value="ECO:0007669"/>
    <property type="project" value="TreeGrafter"/>
</dbReference>
<organism evidence="9 10">
    <name type="scientific">Wickerhamiella sorbophila</name>
    <dbReference type="NCBI Taxonomy" id="45607"/>
    <lineage>
        <taxon>Eukaryota</taxon>
        <taxon>Fungi</taxon>
        <taxon>Dikarya</taxon>
        <taxon>Ascomycota</taxon>
        <taxon>Saccharomycotina</taxon>
        <taxon>Dipodascomycetes</taxon>
        <taxon>Dipodascales</taxon>
        <taxon>Trichomonascaceae</taxon>
        <taxon>Wickerhamiella</taxon>
    </lineage>
</organism>
<evidence type="ECO:0000256" key="1">
    <source>
        <dbReference type="ARBA" id="ARBA00004903"/>
    </source>
</evidence>
<dbReference type="InterPro" id="IPR017925">
    <property type="entry name" value="DHFR_CS"/>
</dbReference>
<dbReference type="Gene3D" id="3.40.430.10">
    <property type="entry name" value="Dihydrofolate Reductase, subunit A"/>
    <property type="match status" value="1"/>
</dbReference>
<comment type="caution">
    <text evidence="9">The sequence shown here is derived from an EMBL/GenBank/DDBJ whole genome shotgun (WGS) entry which is preliminary data.</text>
</comment>
<protein>
    <recommendedName>
        <fullName evidence="3">Dihydrofolate reductase</fullName>
        <ecNumber evidence="2">1.5.1.3</ecNumber>
    </recommendedName>
</protein>
<dbReference type="AlphaFoldDB" id="A0A2T0FMY0"/>
<dbReference type="PROSITE" id="PS51330">
    <property type="entry name" value="DHFR_2"/>
    <property type="match status" value="1"/>
</dbReference>
<dbReference type="Proteomes" id="UP000238350">
    <property type="component" value="Unassembled WGS sequence"/>
</dbReference>
<evidence type="ECO:0000256" key="6">
    <source>
        <dbReference type="ARBA" id="ARBA00023002"/>
    </source>
</evidence>
<keyword evidence="4" id="KW-0554">One-carbon metabolism</keyword>
<dbReference type="SUPFAM" id="SSF53597">
    <property type="entry name" value="Dihydrofolate reductase-like"/>
    <property type="match status" value="1"/>
</dbReference>
<dbReference type="CDD" id="cd00209">
    <property type="entry name" value="DHFR"/>
    <property type="match status" value="1"/>
</dbReference>